<dbReference type="RefSeq" id="WP_073434328.1">
    <property type="nucleotide sequence ID" value="NZ_BJXU01000033.1"/>
</dbReference>
<protein>
    <recommendedName>
        <fullName evidence="6">DUF2946 domain-containing protein</fullName>
    </recommendedName>
</protein>
<evidence type="ECO:0000313" key="3">
    <source>
        <dbReference type="EMBL" id="SHL81248.1"/>
    </source>
</evidence>
<gene>
    <name evidence="2" type="ORF">HCU01_09900</name>
    <name evidence="3" type="ORF">SAMN05660971_01418</name>
</gene>
<keyword evidence="5" id="KW-1185">Reference proteome</keyword>
<dbReference type="OrthoDB" id="9953642at2"/>
<reference evidence="3 4" key="1">
    <citation type="submission" date="2016-11" db="EMBL/GenBank/DDBJ databases">
        <authorList>
            <person name="Jaros S."/>
            <person name="Januszkiewicz K."/>
            <person name="Wedrychowicz H."/>
        </authorList>
    </citation>
    <scope>NUCLEOTIDE SEQUENCE [LARGE SCALE GENOMIC DNA]</scope>
    <source>
        <strain evidence="3 4">DSM 4740</strain>
    </source>
</reference>
<feature type="signal peptide" evidence="1">
    <location>
        <begin position="1"/>
        <end position="32"/>
    </location>
</feature>
<dbReference type="EMBL" id="FRCA01000003">
    <property type="protein sequence ID" value="SHL81248.1"/>
    <property type="molecule type" value="Genomic_DNA"/>
</dbReference>
<evidence type="ECO:0000256" key="1">
    <source>
        <dbReference type="SAM" id="SignalP"/>
    </source>
</evidence>
<feature type="chain" id="PRO_5012952093" description="DUF2946 domain-containing protein" evidence="1">
    <location>
        <begin position="33"/>
        <end position="109"/>
    </location>
</feature>
<organism evidence="3 4">
    <name type="scientific">Halomonas cupida</name>
    <dbReference type="NCBI Taxonomy" id="44933"/>
    <lineage>
        <taxon>Bacteria</taxon>
        <taxon>Pseudomonadati</taxon>
        <taxon>Pseudomonadota</taxon>
        <taxon>Gammaproteobacteria</taxon>
        <taxon>Oceanospirillales</taxon>
        <taxon>Halomonadaceae</taxon>
        <taxon>Halomonas</taxon>
    </lineage>
</organism>
<keyword evidence="1" id="KW-0732">Signal</keyword>
<dbReference type="EMBL" id="BJXU01000033">
    <property type="protein sequence ID" value="GEN23041.1"/>
    <property type="molecule type" value="Genomic_DNA"/>
</dbReference>
<reference evidence="2 5" key="2">
    <citation type="submission" date="2019-07" db="EMBL/GenBank/DDBJ databases">
        <title>Whole genome shotgun sequence of Halomonas cupida NBRC 102219.</title>
        <authorList>
            <person name="Hosoyama A."/>
            <person name="Uohara A."/>
            <person name="Ohji S."/>
            <person name="Ichikawa N."/>
        </authorList>
    </citation>
    <scope>NUCLEOTIDE SEQUENCE [LARGE SCALE GENOMIC DNA]</scope>
    <source>
        <strain evidence="2 5">NBRC 102219</strain>
    </source>
</reference>
<dbReference type="Proteomes" id="UP000321726">
    <property type="component" value="Unassembled WGS sequence"/>
</dbReference>
<evidence type="ECO:0000313" key="4">
    <source>
        <dbReference type="Proteomes" id="UP000184123"/>
    </source>
</evidence>
<dbReference type="AlphaFoldDB" id="A0A1M7DPB8"/>
<accession>A0A1M7DPB8</accession>
<sequence length="109" mass="11615">MSIMKDQLPLQRILTACLTTLLFWSMLPTAFAGGEDVRAASKAPVAFTYDHAFSTTAVSDEESENNEACIGCVLVSSLVVQATDVASLLPAHGGLHRAAYSIRAPPQHL</sequence>
<evidence type="ECO:0008006" key="6">
    <source>
        <dbReference type="Google" id="ProtNLM"/>
    </source>
</evidence>
<name>A0A1M7DPB8_9GAMM</name>
<dbReference type="Proteomes" id="UP000184123">
    <property type="component" value="Unassembled WGS sequence"/>
</dbReference>
<evidence type="ECO:0000313" key="2">
    <source>
        <dbReference type="EMBL" id="GEN23041.1"/>
    </source>
</evidence>
<proteinExistence type="predicted"/>
<evidence type="ECO:0000313" key="5">
    <source>
        <dbReference type="Proteomes" id="UP000321726"/>
    </source>
</evidence>